<dbReference type="PIRSF" id="PIRSF017082">
    <property type="entry name" value="YflP"/>
    <property type="match status" value="1"/>
</dbReference>
<dbReference type="PANTHER" id="PTHR42928:SF5">
    <property type="entry name" value="BLR1237 PROTEIN"/>
    <property type="match status" value="1"/>
</dbReference>
<gene>
    <name evidence="3" type="ORF">MMF98_20005</name>
</gene>
<sequence>MKRRHFCGAAAAAAFAPLTSEAQGNSARIVVGFAAGGQGDVLARRLADLLRSTGYAETAIVENRPGAGGLVALQYVKAAPADGMTMLLGPASVMTILPHAFAKPLFDPFGDFSAAGAISDLDYVFTVHAGLPAATFAQYLELARKDPGVARYGTGGIGSGPHIVGYMLARATKTQIDHVPYRGGPAAFQDLMGAQIPATIGALNEAVVRNHKEGRLRALATSGRKRSVFLPDVPTFLELGYPDLVMTDMNGVWVPAKTPAAQTERLAGVVQELARDSAFLSKFSMESLPLNPEAFTRRLKSEYHAMRAHVKAIGFTAATP</sequence>
<evidence type="ECO:0008006" key="5">
    <source>
        <dbReference type="Google" id="ProtNLM"/>
    </source>
</evidence>
<dbReference type="AlphaFoldDB" id="A0A9X1W473"/>
<keyword evidence="2" id="KW-0732">Signal</keyword>
<dbReference type="EMBL" id="JALGBI010000003">
    <property type="protein sequence ID" value="MCJ0765503.1"/>
    <property type="molecule type" value="Genomic_DNA"/>
</dbReference>
<name>A0A9X1W473_9BURK</name>
<dbReference type="Pfam" id="PF03401">
    <property type="entry name" value="TctC"/>
    <property type="match status" value="1"/>
</dbReference>
<accession>A0A9X1W473</accession>
<dbReference type="RefSeq" id="WP_243308978.1">
    <property type="nucleotide sequence ID" value="NZ_JALGBI010000003.1"/>
</dbReference>
<dbReference type="Gene3D" id="3.40.190.150">
    <property type="entry name" value="Bordetella uptake gene, domain 1"/>
    <property type="match status" value="1"/>
</dbReference>
<organism evidence="3 4">
    <name type="scientific">Variovorax terrae</name>
    <dbReference type="NCBI Taxonomy" id="2923278"/>
    <lineage>
        <taxon>Bacteria</taxon>
        <taxon>Pseudomonadati</taxon>
        <taxon>Pseudomonadota</taxon>
        <taxon>Betaproteobacteria</taxon>
        <taxon>Burkholderiales</taxon>
        <taxon>Comamonadaceae</taxon>
        <taxon>Variovorax</taxon>
    </lineage>
</organism>
<proteinExistence type="inferred from homology"/>
<dbReference type="Gene3D" id="3.40.190.10">
    <property type="entry name" value="Periplasmic binding protein-like II"/>
    <property type="match status" value="1"/>
</dbReference>
<protein>
    <recommendedName>
        <fullName evidence="5">Tripartite tricarboxylate transporter substrate binding protein</fullName>
    </recommendedName>
</protein>
<comment type="caution">
    <text evidence="3">The sequence shown here is derived from an EMBL/GenBank/DDBJ whole genome shotgun (WGS) entry which is preliminary data.</text>
</comment>
<evidence type="ECO:0000256" key="2">
    <source>
        <dbReference type="SAM" id="SignalP"/>
    </source>
</evidence>
<feature type="chain" id="PRO_5040965993" description="Tripartite tricarboxylate transporter substrate binding protein" evidence="2">
    <location>
        <begin position="23"/>
        <end position="320"/>
    </location>
</feature>
<dbReference type="Proteomes" id="UP001139447">
    <property type="component" value="Unassembled WGS sequence"/>
</dbReference>
<evidence type="ECO:0000313" key="4">
    <source>
        <dbReference type="Proteomes" id="UP001139447"/>
    </source>
</evidence>
<dbReference type="InterPro" id="IPR005064">
    <property type="entry name" value="BUG"/>
</dbReference>
<dbReference type="InterPro" id="IPR042100">
    <property type="entry name" value="Bug_dom1"/>
</dbReference>
<comment type="similarity">
    <text evidence="1">Belongs to the UPF0065 (bug) family.</text>
</comment>
<reference evidence="3" key="1">
    <citation type="submission" date="2022-03" db="EMBL/GenBank/DDBJ databases">
        <authorList>
            <person name="Woo C.Y."/>
        </authorList>
    </citation>
    <scope>NUCLEOTIDE SEQUENCE</scope>
    <source>
        <strain evidence="3">CYS-02</strain>
    </source>
</reference>
<feature type="signal peptide" evidence="2">
    <location>
        <begin position="1"/>
        <end position="22"/>
    </location>
</feature>
<keyword evidence="4" id="KW-1185">Reference proteome</keyword>
<dbReference type="PANTHER" id="PTHR42928">
    <property type="entry name" value="TRICARBOXYLATE-BINDING PROTEIN"/>
    <property type="match status" value="1"/>
</dbReference>
<evidence type="ECO:0000313" key="3">
    <source>
        <dbReference type="EMBL" id="MCJ0765503.1"/>
    </source>
</evidence>
<evidence type="ECO:0000256" key="1">
    <source>
        <dbReference type="ARBA" id="ARBA00006987"/>
    </source>
</evidence>